<dbReference type="Proteomes" id="UP000324222">
    <property type="component" value="Unassembled WGS sequence"/>
</dbReference>
<evidence type="ECO:0000313" key="2">
    <source>
        <dbReference type="Proteomes" id="UP000324222"/>
    </source>
</evidence>
<accession>A0A5B7GDM6</accession>
<sequence length="66" mass="7431">MNRDSLKRPLNCCGPDGWELCGSSGIAAGEIWITINSFSTMTRFHIHSAYYLAILYSFRNLCEGLQ</sequence>
<evidence type="ECO:0000313" key="1">
    <source>
        <dbReference type="EMBL" id="MPC55666.1"/>
    </source>
</evidence>
<keyword evidence="2" id="KW-1185">Reference proteome</keyword>
<dbReference type="AlphaFoldDB" id="A0A5B7GDM6"/>
<organism evidence="1 2">
    <name type="scientific">Portunus trituberculatus</name>
    <name type="common">Swimming crab</name>
    <name type="synonym">Neptunus trituberculatus</name>
    <dbReference type="NCBI Taxonomy" id="210409"/>
    <lineage>
        <taxon>Eukaryota</taxon>
        <taxon>Metazoa</taxon>
        <taxon>Ecdysozoa</taxon>
        <taxon>Arthropoda</taxon>
        <taxon>Crustacea</taxon>
        <taxon>Multicrustacea</taxon>
        <taxon>Malacostraca</taxon>
        <taxon>Eumalacostraca</taxon>
        <taxon>Eucarida</taxon>
        <taxon>Decapoda</taxon>
        <taxon>Pleocyemata</taxon>
        <taxon>Brachyura</taxon>
        <taxon>Eubrachyura</taxon>
        <taxon>Portunoidea</taxon>
        <taxon>Portunidae</taxon>
        <taxon>Portuninae</taxon>
        <taxon>Portunus</taxon>
    </lineage>
</organism>
<reference evidence="1 2" key="1">
    <citation type="submission" date="2019-05" db="EMBL/GenBank/DDBJ databases">
        <title>Another draft genome of Portunus trituberculatus and its Hox gene families provides insights of decapod evolution.</title>
        <authorList>
            <person name="Jeong J.-H."/>
            <person name="Song I."/>
            <person name="Kim S."/>
            <person name="Choi T."/>
            <person name="Kim D."/>
            <person name="Ryu S."/>
            <person name="Kim W."/>
        </authorList>
    </citation>
    <scope>NUCLEOTIDE SEQUENCE [LARGE SCALE GENOMIC DNA]</scope>
    <source>
        <tissue evidence="1">Muscle</tissue>
    </source>
</reference>
<gene>
    <name evidence="1" type="ORF">E2C01_049608</name>
</gene>
<proteinExistence type="predicted"/>
<comment type="caution">
    <text evidence="1">The sequence shown here is derived from an EMBL/GenBank/DDBJ whole genome shotgun (WGS) entry which is preliminary data.</text>
</comment>
<name>A0A5B7GDM6_PORTR</name>
<protein>
    <submittedName>
        <fullName evidence="1">Uncharacterized protein</fullName>
    </submittedName>
</protein>
<dbReference type="EMBL" id="VSRR010013351">
    <property type="protein sequence ID" value="MPC55666.1"/>
    <property type="molecule type" value="Genomic_DNA"/>
</dbReference>